<accession>A0A423XNX8</accession>
<evidence type="ECO:0000313" key="5">
    <source>
        <dbReference type="Proteomes" id="UP000285146"/>
    </source>
</evidence>
<name>A0A423XNX8_9PEZI</name>
<dbReference type="AlphaFoldDB" id="A0A423XNX8"/>
<comment type="caution">
    <text evidence="4">The sequence shown here is derived from an EMBL/GenBank/DDBJ whole genome shotgun (WGS) entry which is preliminary data.</text>
</comment>
<evidence type="ECO:0000256" key="1">
    <source>
        <dbReference type="PROSITE-ProRule" id="PRU00723"/>
    </source>
</evidence>
<gene>
    <name evidence="4" type="ORF">VPNG_00024</name>
</gene>
<dbReference type="InterPro" id="IPR000571">
    <property type="entry name" value="Znf_CCCH"/>
</dbReference>
<feature type="region of interest" description="Disordered" evidence="2">
    <location>
        <begin position="80"/>
        <end position="185"/>
    </location>
</feature>
<reference evidence="4 5" key="1">
    <citation type="submission" date="2015-09" db="EMBL/GenBank/DDBJ databases">
        <title>Host preference determinants of Valsa canker pathogens revealed by comparative genomics.</title>
        <authorList>
            <person name="Yin Z."/>
            <person name="Huang L."/>
        </authorList>
    </citation>
    <scope>NUCLEOTIDE SEQUENCE [LARGE SCALE GENOMIC DNA]</scope>
    <source>
        <strain evidence="4 5">SXYLt</strain>
    </source>
</reference>
<dbReference type="PROSITE" id="PS50103">
    <property type="entry name" value="ZF_C3H1"/>
    <property type="match status" value="1"/>
</dbReference>
<feature type="region of interest" description="Disordered" evidence="2">
    <location>
        <begin position="442"/>
        <end position="495"/>
    </location>
</feature>
<dbReference type="Proteomes" id="UP000285146">
    <property type="component" value="Unassembled WGS sequence"/>
</dbReference>
<evidence type="ECO:0000256" key="2">
    <source>
        <dbReference type="SAM" id="MobiDB-lite"/>
    </source>
</evidence>
<feature type="compositionally biased region" description="Basic and acidic residues" evidence="2">
    <location>
        <begin position="442"/>
        <end position="456"/>
    </location>
</feature>
<feature type="region of interest" description="Disordered" evidence="2">
    <location>
        <begin position="1"/>
        <end position="20"/>
    </location>
</feature>
<keyword evidence="1" id="KW-0863">Zinc-finger</keyword>
<evidence type="ECO:0000313" key="4">
    <source>
        <dbReference type="EMBL" id="ROW18287.1"/>
    </source>
</evidence>
<dbReference type="EMBL" id="LKEB01000001">
    <property type="protein sequence ID" value="ROW18287.1"/>
    <property type="molecule type" value="Genomic_DNA"/>
</dbReference>
<organism evidence="4 5">
    <name type="scientific">Cytospora leucostoma</name>
    <dbReference type="NCBI Taxonomy" id="1230097"/>
    <lineage>
        <taxon>Eukaryota</taxon>
        <taxon>Fungi</taxon>
        <taxon>Dikarya</taxon>
        <taxon>Ascomycota</taxon>
        <taxon>Pezizomycotina</taxon>
        <taxon>Sordariomycetes</taxon>
        <taxon>Sordariomycetidae</taxon>
        <taxon>Diaporthales</taxon>
        <taxon>Cytosporaceae</taxon>
        <taxon>Cytospora</taxon>
    </lineage>
</organism>
<dbReference type="InParanoid" id="A0A423XNX8"/>
<dbReference type="STRING" id="1230097.A0A423XNX8"/>
<feature type="compositionally biased region" description="Basic and acidic residues" evidence="2">
    <location>
        <begin position="90"/>
        <end position="102"/>
    </location>
</feature>
<feature type="zinc finger region" description="C3H1-type" evidence="1">
    <location>
        <begin position="227"/>
        <end position="250"/>
    </location>
</feature>
<proteinExistence type="predicted"/>
<dbReference type="GO" id="GO:0008270">
    <property type="term" value="F:zinc ion binding"/>
    <property type="evidence" value="ECO:0007669"/>
    <property type="project" value="UniProtKB-KW"/>
</dbReference>
<feature type="domain" description="C3H1-type" evidence="3">
    <location>
        <begin position="227"/>
        <end position="250"/>
    </location>
</feature>
<sequence length="495" mass="53953">MQPGPDHFVVRPGTTDGKPGPIVPLIAVDQLPHWVQLAGVPRELDTEQTIGLINLGIVDKDDDGIYEVRLHHDMIRAILRGTEDTTPSPKPDRDGKTRDMNRTKRAGNNAEAELSRKGSIVTKQTSSTPQDEQDDDSSAGKLSSPSAATAHEEPAAKAQGQTQPHQAERMLSASRHNAVDTSVGKPLRPHMTQAMHDKPRLTAVQHSSITLKDKPQMINSSTRSILFCRHWCHHGTCKFGRDCRYQHRMPTTFEGLRVVGLKDFPTWYLLMMGGGGFPSSLAADPGLGLDALVGALGVDNSYDPRGSTVVPQFQHLTTPNAQSAAQHPSPMDLRLMQGRISALLASSNTVNNRQKVQQAREMREMLLRGSGTRRTHANTHAYANLHTNASVAANAAIIQRQAERQQQLGRQRDDILSNLPVSTRADRARAAVAIGVSDDVDKVRPEDSANRGERNSVESCVEGERLSLVGGGDKDGQLPVRAPAPMPEEKLVDID</sequence>
<evidence type="ECO:0000259" key="3">
    <source>
        <dbReference type="PROSITE" id="PS50103"/>
    </source>
</evidence>
<dbReference type="OrthoDB" id="411372at2759"/>
<keyword evidence="5" id="KW-1185">Reference proteome</keyword>
<keyword evidence="1" id="KW-0862">Zinc</keyword>
<keyword evidence="1" id="KW-0479">Metal-binding</keyword>
<feature type="compositionally biased region" description="Polar residues" evidence="2">
    <location>
        <begin position="121"/>
        <end position="130"/>
    </location>
</feature>
<protein>
    <recommendedName>
        <fullName evidence="3">C3H1-type domain-containing protein</fullName>
    </recommendedName>
</protein>